<name>A0ABW2YYY0_9SPHI</name>
<dbReference type="EMBL" id="JBHTHU010000021">
    <property type="protein sequence ID" value="MFD0751702.1"/>
    <property type="molecule type" value="Genomic_DNA"/>
</dbReference>
<dbReference type="Pfam" id="PF11827">
    <property type="entry name" value="DUF3347"/>
    <property type="match status" value="1"/>
</dbReference>
<dbReference type="RefSeq" id="WP_377101990.1">
    <property type="nucleotide sequence ID" value="NZ_JBHTHU010000021.1"/>
</dbReference>
<dbReference type="Proteomes" id="UP001596958">
    <property type="component" value="Unassembled WGS sequence"/>
</dbReference>
<evidence type="ECO:0000313" key="3">
    <source>
        <dbReference type="EMBL" id="MFD0751702.1"/>
    </source>
</evidence>
<dbReference type="InterPro" id="IPR021782">
    <property type="entry name" value="DUF3347"/>
</dbReference>
<sequence>MKIAKLLLVLPVMLAYTASAQNLRDALSKVTEDYTNMRNAIEAGNATRVTENSQGFIWDVRAMHASEMSDAQRRQWIGHLDKLMMACRGISQGRNLDAQKLQFSELSAQFFQTLKLFNLNKKPVYKLSCSGNVWLTQSATVSNPYVAKADKNKKCGNIDDILNVRK</sequence>
<gene>
    <name evidence="3" type="ORF">ACFQZS_16240</name>
</gene>
<protein>
    <submittedName>
        <fullName evidence="3">DUF3347 domain-containing protein</fullName>
    </submittedName>
</protein>
<reference evidence="4" key="1">
    <citation type="journal article" date="2019" name="Int. J. Syst. Evol. Microbiol.">
        <title>The Global Catalogue of Microorganisms (GCM) 10K type strain sequencing project: providing services to taxonomists for standard genome sequencing and annotation.</title>
        <authorList>
            <consortium name="The Broad Institute Genomics Platform"/>
            <consortium name="The Broad Institute Genome Sequencing Center for Infectious Disease"/>
            <person name="Wu L."/>
            <person name="Ma J."/>
        </authorList>
    </citation>
    <scope>NUCLEOTIDE SEQUENCE [LARGE SCALE GENOMIC DNA]</scope>
    <source>
        <strain evidence="4">CCUG 63418</strain>
    </source>
</reference>
<evidence type="ECO:0000256" key="1">
    <source>
        <dbReference type="SAM" id="SignalP"/>
    </source>
</evidence>
<organism evidence="3 4">
    <name type="scientific">Mucilaginibacter calamicampi</name>
    <dbReference type="NCBI Taxonomy" id="1302352"/>
    <lineage>
        <taxon>Bacteria</taxon>
        <taxon>Pseudomonadati</taxon>
        <taxon>Bacteroidota</taxon>
        <taxon>Sphingobacteriia</taxon>
        <taxon>Sphingobacteriales</taxon>
        <taxon>Sphingobacteriaceae</taxon>
        <taxon>Mucilaginibacter</taxon>
    </lineage>
</organism>
<proteinExistence type="predicted"/>
<evidence type="ECO:0000259" key="2">
    <source>
        <dbReference type="Pfam" id="PF11827"/>
    </source>
</evidence>
<evidence type="ECO:0000313" key="4">
    <source>
        <dbReference type="Proteomes" id="UP001596958"/>
    </source>
</evidence>
<feature type="domain" description="DUF3347" evidence="2">
    <location>
        <begin position="30"/>
        <end position="121"/>
    </location>
</feature>
<keyword evidence="4" id="KW-1185">Reference proteome</keyword>
<comment type="caution">
    <text evidence="3">The sequence shown here is derived from an EMBL/GenBank/DDBJ whole genome shotgun (WGS) entry which is preliminary data.</text>
</comment>
<feature type="signal peptide" evidence="1">
    <location>
        <begin position="1"/>
        <end position="20"/>
    </location>
</feature>
<keyword evidence="1" id="KW-0732">Signal</keyword>
<feature type="chain" id="PRO_5046164909" evidence="1">
    <location>
        <begin position="21"/>
        <end position="166"/>
    </location>
</feature>
<accession>A0ABW2YYY0</accession>